<dbReference type="InterPro" id="IPR012340">
    <property type="entry name" value="NA-bd_OB-fold"/>
</dbReference>
<feature type="transmembrane region" description="Helical" evidence="5">
    <location>
        <begin position="12"/>
        <end position="41"/>
    </location>
</feature>
<dbReference type="Gene3D" id="2.40.50.140">
    <property type="entry name" value="Nucleic acid-binding proteins"/>
    <property type="match status" value="1"/>
</dbReference>
<dbReference type="InterPro" id="IPR052165">
    <property type="entry name" value="Membrane_assoc_protease"/>
</dbReference>
<evidence type="ECO:0000259" key="6">
    <source>
        <dbReference type="Pfam" id="PF01957"/>
    </source>
</evidence>
<evidence type="ECO:0000256" key="5">
    <source>
        <dbReference type="SAM" id="Phobius"/>
    </source>
</evidence>
<comment type="subcellular location">
    <subcellularLocation>
        <location evidence="1">Membrane</location>
        <topology evidence="1">Multi-pass membrane protein</topology>
    </subcellularLocation>
</comment>
<keyword evidence="2 5" id="KW-0812">Transmembrane</keyword>
<feature type="transmembrane region" description="Helical" evidence="5">
    <location>
        <begin position="47"/>
        <end position="68"/>
    </location>
</feature>
<name>A0ABS4AYR7_9PROT</name>
<evidence type="ECO:0000256" key="2">
    <source>
        <dbReference type="ARBA" id="ARBA00022692"/>
    </source>
</evidence>
<dbReference type="PANTHER" id="PTHR33507:SF3">
    <property type="entry name" value="INNER MEMBRANE PROTEIN YBBJ"/>
    <property type="match status" value="1"/>
</dbReference>
<evidence type="ECO:0000313" key="8">
    <source>
        <dbReference type="Proteomes" id="UP000680815"/>
    </source>
</evidence>
<evidence type="ECO:0000256" key="3">
    <source>
        <dbReference type="ARBA" id="ARBA00022989"/>
    </source>
</evidence>
<reference evidence="7 8" key="1">
    <citation type="submission" date="2021-03" db="EMBL/GenBank/DDBJ databases">
        <authorList>
            <person name="So Y."/>
        </authorList>
    </citation>
    <scope>NUCLEOTIDE SEQUENCE [LARGE SCALE GENOMIC DNA]</scope>
    <source>
        <strain evidence="7 8">PWR1</strain>
    </source>
</reference>
<dbReference type="RefSeq" id="WP_209353058.1">
    <property type="nucleotide sequence ID" value="NZ_JAGIYZ010000017.1"/>
</dbReference>
<evidence type="ECO:0000256" key="1">
    <source>
        <dbReference type="ARBA" id="ARBA00004141"/>
    </source>
</evidence>
<keyword evidence="3 5" id="KW-1133">Transmembrane helix</keyword>
<keyword evidence="4 5" id="KW-0472">Membrane</keyword>
<protein>
    <submittedName>
        <fullName evidence="7">NfeD family protein</fullName>
    </submittedName>
</protein>
<accession>A0ABS4AYR7</accession>
<dbReference type="Proteomes" id="UP000680815">
    <property type="component" value="Unassembled WGS sequence"/>
</dbReference>
<organism evidence="7 8">
    <name type="scientific">Roseomonas nitratireducens</name>
    <dbReference type="NCBI Taxonomy" id="2820810"/>
    <lineage>
        <taxon>Bacteria</taxon>
        <taxon>Pseudomonadati</taxon>
        <taxon>Pseudomonadota</taxon>
        <taxon>Alphaproteobacteria</taxon>
        <taxon>Acetobacterales</taxon>
        <taxon>Roseomonadaceae</taxon>
        <taxon>Roseomonas</taxon>
    </lineage>
</organism>
<dbReference type="InterPro" id="IPR002810">
    <property type="entry name" value="NfeD-like_C"/>
</dbReference>
<evidence type="ECO:0000256" key="4">
    <source>
        <dbReference type="ARBA" id="ARBA00023136"/>
    </source>
</evidence>
<dbReference type="EMBL" id="JAGIYZ010000017">
    <property type="protein sequence ID" value="MBP0465672.1"/>
    <property type="molecule type" value="Genomic_DNA"/>
</dbReference>
<gene>
    <name evidence="7" type="ORF">J5Y09_17225</name>
</gene>
<dbReference type="PANTHER" id="PTHR33507">
    <property type="entry name" value="INNER MEMBRANE PROTEIN YBBJ"/>
    <property type="match status" value="1"/>
</dbReference>
<evidence type="ECO:0000313" key="7">
    <source>
        <dbReference type="EMBL" id="MBP0465672.1"/>
    </source>
</evidence>
<feature type="domain" description="NfeD-like C-terminal" evidence="6">
    <location>
        <begin position="84"/>
        <end position="140"/>
    </location>
</feature>
<keyword evidence="8" id="KW-1185">Reference proteome</keyword>
<comment type="caution">
    <text evidence="7">The sequence shown here is derived from an EMBL/GenBank/DDBJ whole genome shotgun (WGS) entry which is preliminary data.</text>
</comment>
<proteinExistence type="predicted"/>
<dbReference type="Pfam" id="PF01957">
    <property type="entry name" value="NfeD"/>
    <property type="match status" value="1"/>
</dbReference>
<sequence>MDAALIWILAGLVMLGAEVMLPGVFLLWVGLAAIGTGLLLFAVAPPFWVAVAVFIVLLGAGIAVALRLKRAEHPRPRVNTPDSGLVGRFGVLTEPGAAGPRVRLGDSDWAARLPRDAAETPAGTRVRVEGVDGTTLVVRPE</sequence>